<sequence>MVAIILSLSPAVITSLSMLSVSMHSRASLPFTFSKSTARSTGRSWSQWVTLQKCLSLSNASLGISGLVT</sequence>
<reference evidence="2" key="1">
    <citation type="submission" date="2019-12" db="EMBL/GenBank/DDBJ databases">
        <title>An insight into the sialome of adult female Ixodes ricinus ticks feeding for 6 days.</title>
        <authorList>
            <person name="Perner J."/>
            <person name="Ribeiro J.M.C."/>
        </authorList>
    </citation>
    <scope>NUCLEOTIDE SEQUENCE</scope>
    <source>
        <strain evidence="2">Semi-engorged</strain>
        <tissue evidence="2">Salivary glands</tissue>
    </source>
</reference>
<accession>A0A6B0TRI3</accession>
<keyword evidence="1" id="KW-0732">Signal</keyword>
<name>A0A6B0TRI3_IXORI</name>
<proteinExistence type="predicted"/>
<evidence type="ECO:0000256" key="1">
    <source>
        <dbReference type="SAM" id="SignalP"/>
    </source>
</evidence>
<organism evidence="2">
    <name type="scientific">Ixodes ricinus</name>
    <name type="common">Common tick</name>
    <name type="synonym">Acarus ricinus</name>
    <dbReference type="NCBI Taxonomy" id="34613"/>
    <lineage>
        <taxon>Eukaryota</taxon>
        <taxon>Metazoa</taxon>
        <taxon>Ecdysozoa</taxon>
        <taxon>Arthropoda</taxon>
        <taxon>Chelicerata</taxon>
        <taxon>Arachnida</taxon>
        <taxon>Acari</taxon>
        <taxon>Parasitiformes</taxon>
        <taxon>Ixodida</taxon>
        <taxon>Ixodoidea</taxon>
        <taxon>Ixodidae</taxon>
        <taxon>Ixodinae</taxon>
        <taxon>Ixodes</taxon>
    </lineage>
</organism>
<protein>
    <submittedName>
        <fullName evidence="2">Putative secreted protein</fullName>
    </submittedName>
</protein>
<evidence type="ECO:0000313" key="2">
    <source>
        <dbReference type="EMBL" id="MXU82509.1"/>
    </source>
</evidence>
<dbReference type="AlphaFoldDB" id="A0A6B0TRI3"/>
<feature type="chain" id="PRO_5025413196" evidence="1">
    <location>
        <begin position="16"/>
        <end position="69"/>
    </location>
</feature>
<dbReference type="EMBL" id="GIFC01000426">
    <property type="protein sequence ID" value="MXU82509.1"/>
    <property type="molecule type" value="Transcribed_RNA"/>
</dbReference>
<feature type="signal peptide" evidence="1">
    <location>
        <begin position="1"/>
        <end position="15"/>
    </location>
</feature>